<gene>
    <name evidence="6" type="ORF">BCM31_04535</name>
</gene>
<reference evidence="6 7" key="1">
    <citation type="submission" date="2016-07" db="EMBL/GenBank/DDBJ databases">
        <title>Detection of Helicobacter winghamensis from caecal content of red fox (Vulpes vulpes).</title>
        <authorList>
            <person name="Zanoni R.G."/>
            <person name="Florio D."/>
            <person name="Caffara M."/>
            <person name="Renzi M."/>
            <person name="Parisi A."/>
            <person name="Pasquali F."/>
            <person name="Manfreda G."/>
        </authorList>
    </citation>
    <scope>NUCLEOTIDE SEQUENCE [LARGE SCALE GENOMIC DNA]</scope>
    <source>
        <strain evidence="6 7">295_13</strain>
    </source>
</reference>
<evidence type="ECO:0000256" key="4">
    <source>
        <dbReference type="PIRSR" id="PIRSR000390-2"/>
    </source>
</evidence>
<dbReference type="PIRSF" id="PIRSF000390">
    <property type="entry name" value="PLP_StrS"/>
    <property type="match status" value="1"/>
</dbReference>
<dbReference type="Gene3D" id="3.40.640.10">
    <property type="entry name" value="Type I PLP-dependent aspartate aminotransferase-like (Major domain)"/>
    <property type="match status" value="1"/>
</dbReference>
<dbReference type="AlphaFoldDB" id="A0A2N3PJ39"/>
<dbReference type="Pfam" id="PF01041">
    <property type="entry name" value="DegT_DnrJ_EryC1"/>
    <property type="match status" value="1"/>
</dbReference>
<evidence type="ECO:0000313" key="7">
    <source>
        <dbReference type="Proteomes" id="UP000233350"/>
    </source>
</evidence>
<name>A0A2N3PJ39_9HELI</name>
<dbReference type="InterPro" id="IPR015421">
    <property type="entry name" value="PyrdxlP-dep_Trfase_major"/>
</dbReference>
<feature type="modified residue" description="N6-(pyridoxal phosphate)lysine" evidence="4">
    <location>
        <position position="183"/>
    </location>
</feature>
<dbReference type="GO" id="GO:0030170">
    <property type="term" value="F:pyridoxal phosphate binding"/>
    <property type="evidence" value="ECO:0007669"/>
    <property type="project" value="TreeGrafter"/>
</dbReference>
<dbReference type="EMBL" id="MBPK01000032">
    <property type="protein sequence ID" value="PKT81057.1"/>
    <property type="molecule type" value="Genomic_DNA"/>
</dbReference>
<accession>A0A2N3PJ39</accession>
<organism evidence="6 7">
    <name type="scientific">Helicobacter winghamensis</name>
    <dbReference type="NCBI Taxonomy" id="157268"/>
    <lineage>
        <taxon>Bacteria</taxon>
        <taxon>Pseudomonadati</taxon>
        <taxon>Campylobacterota</taxon>
        <taxon>Epsilonproteobacteria</taxon>
        <taxon>Campylobacterales</taxon>
        <taxon>Helicobacteraceae</taxon>
        <taxon>Helicobacter</taxon>
    </lineage>
</organism>
<evidence type="ECO:0000256" key="5">
    <source>
        <dbReference type="RuleBase" id="RU004508"/>
    </source>
</evidence>
<evidence type="ECO:0000313" key="6">
    <source>
        <dbReference type="EMBL" id="PKT81057.1"/>
    </source>
</evidence>
<keyword evidence="6" id="KW-0808">Transferase</keyword>
<keyword evidence="7" id="KW-1185">Reference proteome</keyword>
<comment type="caution">
    <text evidence="6">The sequence shown here is derived from an EMBL/GenBank/DDBJ whole genome shotgun (WGS) entry which is preliminary data.</text>
</comment>
<evidence type="ECO:0000256" key="3">
    <source>
        <dbReference type="PIRSR" id="PIRSR000390-1"/>
    </source>
</evidence>
<proteinExistence type="inferred from homology"/>
<keyword evidence="1 4" id="KW-0663">Pyridoxal phosphate</keyword>
<dbReference type="InterPro" id="IPR015424">
    <property type="entry name" value="PyrdxlP-dep_Trfase"/>
</dbReference>
<dbReference type="GO" id="GO:0000271">
    <property type="term" value="P:polysaccharide biosynthetic process"/>
    <property type="evidence" value="ECO:0007669"/>
    <property type="project" value="TreeGrafter"/>
</dbReference>
<dbReference type="SUPFAM" id="SSF53383">
    <property type="entry name" value="PLP-dependent transferases"/>
    <property type="match status" value="1"/>
</dbReference>
<dbReference type="CDD" id="cd00616">
    <property type="entry name" value="AHBA_syn"/>
    <property type="match status" value="1"/>
</dbReference>
<feature type="active site" description="Proton acceptor" evidence="3">
    <location>
        <position position="183"/>
    </location>
</feature>
<sequence length="358" mass="41172">MIFVSKPYLPSFAKYQKYLERIWKNHHLTNFGPLSLELEEKLSEYLGVKYLVLVSNGTLALQLAYRLVGLKVGDKVITTPFSFVATTNSLLWESISPVFSDINKDSLNLDINQLPKYLSADVKAMVCVHVFGNPCEVESLQEYSNRHHLKLIYDAAHAFGVRYKNKSIFEYGDISTLSFHATKIFHCVEGGAVILKNEAMFKEAREMMNFGLRDSIPVKLGINLKNSEFHAAMGLCVLEDMEYILEQRERVWSYYATHLKDDFILQTFNTQATMNYHYFPIIFESELQLIEALKRLNHSGIFPRRYFYPSLDELSFFEGGLCPVSRDIARRILCLPMFVDLNKTQQDRIINLLRGGGG</sequence>
<dbReference type="STRING" id="556267.HWAG_00260"/>
<dbReference type="PANTHER" id="PTHR30244">
    <property type="entry name" value="TRANSAMINASE"/>
    <property type="match status" value="1"/>
</dbReference>
<comment type="similarity">
    <text evidence="2 5">Belongs to the DegT/DnrJ/EryC1 family.</text>
</comment>
<evidence type="ECO:0000256" key="1">
    <source>
        <dbReference type="ARBA" id="ARBA00022898"/>
    </source>
</evidence>
<dbReference type="InterPro" id="IPR000653">
    <property type="entry name" value="DegT/StrS_aminotransferase"/>
</dbReference>
<dbReference type="GO" id="GO:0008483">
    <property type="term" value="F:transaminase activity"/>
    <property type="evidence" value="ECO:0007669"/>
    <property type="project" value="UniProtKB-KW"/>
</dbReference>
<dbReference type="Proteomes" id="UP000233350">
    <property type="component" value="Unassembled WGS sequence"/>
</dbReference>
<keyword evidence="6" id="KW-0032">Aminotransferase</keyword>
<dbReference type="RefSeq" id="WP_180322752.1">
    <property type="nucleotide sequence ID" value="NZ_MBPJ01000011.1"/>
</dbReference>
<protein>
    <submittedName>
        <fullName evidence="6">Aminotransferase DegT</fullName>
    </submittedName>
</protein>
<evidence type="ECO:0000256" key="2">
    <source>
        <dbReference type="ARBA" id="ARBA00037999"/>
    </source>
</evidence>
<dbReference type="PANTHER" id="PTHR30244:SF9">
    <property type="entry name" value="PROTEIN RV3402C"/>
    <property type="match status" value="1"/>
</dbReference>